<evidence type="ECO:0000313" key="2">
    <source>
        <dbReference type="Proteomes" id="UP000031971"/>
    </source>
</evidence>
<dbReference type="EMBL" id="JXSL01000020">
    <property type="protein sequence ID" value="KIL99885.1"/>
    <property type="molecule type" value="Genomic_DNA"/>
</dbReference>
<evidence type="ECO:0000313" key="1">
    <source>
        <dbReference type="EMBL" id="KIL99885.1"/>
    </source>
</evidence>
<dbReference type="RefSeq" id="WP_009869776.1">
    <property type="nucleotide sequence ID" value="NZ_JXSL01000020.1"/>
</dbReference>
<gene>
    <name evidence="1" type="ORF">CCC_02674</name>
</gene>
<comment type="caution">
    <text evidence="1">The sequence shown here is derived from an EMBL/GenBank/DDBJ whole genome shotgun (WGS) entry which is preliminary data.</text>
</comment>
<keyword evidence="2" id="KW-1185">Reference proteome</keyword>
<dbReference type="AlphaFoldDB" id="A0A0C2YYY6"/>
<organism evidence="1 2">
    <name type="scientific">Paramagnetospirillum magnetotacticum MS-1</name>
    <dbReference type="NCBI Taxonomy" id="272627"/>
    <lineage>
        <taxon>Bacteria</taxon>
        <taxon>Pseudomonadati</taxon>
        <taxon>Pseudomonadota</taxon>
        <taxon>Alphaproteobacteria</taxon>
        <taxon>Rhodospirillales</taxon>
        <taxon>Magnetospirillaceae</taxon>
        <taxon>Paramagnetospirillum</taxon>
    </lineage>
</organism>
<dbReference type="OrthoDB" id="7351144at2"/>
<protein>
    <submittedName>
        <fullName evidence="1">cAMP-binding protein</fullName>
    </submittedName>
</protein>
<dbReference type="Proteomes" id="UP000031971">
    <property type="component" value="Unassembled WGS sequence"/>
</dbReference>
<proteinExistence type="predicted"/>
<sequence length="560" mass="61552">MSGPKVSYEVQVLADKNWVIAEMAPDEAKAKAFAENLLQAGNHAAVRVVKDHERIDGTHSETVLMEKKAAEKAAGDPQLTTITEAPLCSDLEDFYLQPSRTTMGKLLRKYLDEALVTPFELLHDAKEMKRFGDKGNLLFSAIDRVAGLQAKVSGEESKVRKDFLDKSWEEMGKRARDFAAKKPKTPASFAEAVAFSKGDTFALRSHMTLALLEKRSWFGKLDLLVAWAAEPEAKGNMVEIDAVIADLTVPAQVIQDLLGFQSNLSAALCTIVSLTEGGAEAAKFAPQTFTDLNKLFAEGALPQSRDVLMGRVIREAGGTNPLSRNDSSQEYEMFHKLLTRLVDKDRVVGGSPMAEALLQRGARVLNSGGASVSAPQALQLLLGALPDGCVRLQFLLTLAGSNLGRSMGEVLTEMLDAHVRRSNHIDLWAPVRLAPPARMAALNNANKLLRSCPHLVDTFRKELADRIDDVMVRYLTAEEIIEKVDKPDDPLAMRAIRLVKFCGSGVLIEGKSLNMAKARVVEHLRQKQFEEKFVASMPDPSQGEKHLRDFHRLLVECGFG</sequence>
<accession>A0A0C2YYY6</accession>
<name>A0A0C2YYY6_PARME</name>
<reference evidence="1 2" key="1">
    <citation type="submission" date="2015-01" db="EMBL/GenBank/DDBJ databases">
        <title>Genome Sequence of Magnetospirillum magnetotacticum Strain MS-1.</title>
        <authorList>
            <person name="Marinov G.K."/>
            <person name="Smalley M.D."/>
            <person name="DeSalvo G."/>
        </authorList>
    </citation>
    <scope>NUCLEOTIDE SEQUENCE [LARGE SCALE GENOMIC DNA]</scope>
    <source>
        <strain evidence="1 2">MS-1</strain>
    </source>
</reference>
<dbReference type="STRING" id="272627.CCC_02674"/>